<dbReference type="PANTHER" id="PTHR43854:SF1">
    <property type="entry name" value="INDOLEPYRUVATE OXIDOREDUCTASE SUBUNIT IORB"/>
    <property type="match status" value="1"/>
</dbReference>
<comment type="caution">
    <text evidence="3">The sequence shown here is derived from an EMBL/GenBank/DDBJ whole genome shotgun (WGS) entry which is preliminary data.</text>
</comment>
<evidence type="ECO:0000313" key="4">
    <source>
        <dbReference type="Proteomes" id="UP000609849"/>
    </source>
</evidence>
<name>A0ABR7JKX5_9FIRM</name>
<keyword evidence="4" id="KW-1185">Reference proteome</keyword>
<gene>
    <name evidence="3" type="ORF">H8923_02265</name>
</gene>
<dbReference type="Proteomes" id="UP000609849">
    <property type="component" value="Unassembled WGS sequence"/>
</dbReference>
<dbReference type="SUPFAM" id="SSF53323">
    <property type="entry name" value="Pyruvate-ferredoxin oxidoreductase, PFOR, domain III"/>
    <property type="match status" value="1"/>
</dbReference>
<dbReference type="InterPro" id="IPR052198">
    <property type="entry name" value="IorB_Oxidoreductase"/>
</dbReference>
<dbReference type="InterPro" id="IPR002869">
    <property type="entry name" value="Pyrv_flavodox_OxRed_cen"/>
</dbReference>
<dbReference type="InterPro" id="IPR019752">
    <property type="entry name" value="Pyrv/ketoisovalerate_OxRed_cat"/>
</dbReference>
<evidence type="ECO:0000313" key="3">
    <source>
        <dbReference type="EMBL" id="MBC5995575.1"/>
    </source>
</evidence>
<keyword evidence="1" id="KW-0560">Oxidoreductase</keyword>
<dbReference type="EMBL" id="JACRWE010000001">
    <property type="protein sequence ID" value="MBC5995575.1"/>
    <property type="molecule type" value="Genomic_DNA"/>
</dbReference>
<dbReference type="Pfam" id="PF01558">
    <property type="entry name" value="POR"/>
    <property type="match status" value="1"/>
</dbReference>
<dbReference type="PANTHER" id="PTHR43854">
    <property type="entry name" value="INDOLEPYRUVATE OXIDOREDUCTASE SUBUNIT IORB"/>
    <property type="match status" value="1"/>
</dbReference>
<reference evidence="3 4" key="1">
    <citation type="submission" date="2020-08" db="EMBL/GenBank/DDBJ databases">
        <authorList>
            <person name="Liu C."/>
            <person name="Sun Q."/>
        </authorList>
    </citation>
    <scope>NUCLEOTIDE SEQUENCE [LARGE SCALE GENOMIC DNA]</scope>
    <source>
        <strain evidence="3 4">NSJ-18</strain>
    </source>
</reference>
<dbReference type="Gene3D" id="3.40.920.10">
    <property type="entry name" value="Pyruvate-ferredoxin oxidoreductase, PFOR, domain III"/>
    <property type="match status" value="1"/>
</dbReference>
<evidence type="ECO:0000256" key="1">
    <source>
        <dbReference type="ARBA" id="ARBA00023002"/>
    </source>
</evidence>
<proteinExistence type="predicted"/>
<evidence type="ECO:0000259" key="2">
    <source>
        <dbReference type="Pfam" id="PF01558"/>
    </source>
</evidence>
<dbReference type="RefSeq" id="WP_153925505.1">
    <property type="nucleotide sequence ID" value="NZ_JACRWE010000001.1"/>
</dbReference>
<sequence length="199" mass="22347">MTKNVLLVGVGGQGTILVSKLLTTGLVKAGYDVKMSEIHGMSQRGGSVSTHVRYGEYVYSPVIEEGEADLLISFEKMEAIRWLKFLNPEGHLIVNNYKIEPLPVLIGKGIYPEKEIDEELKRLSATVINAFDKANEIGNMKVMNVILLGTVVKMMNLEYIDWEEIIRSNVKEKFIDVNINAFNEGIKLIEKREGDVYAL</sequence>
<organism evidence="3 4">
    <name type="scientific">Romboutsia faecis</name>
    <dbReference type="NCBI Taxonomy" id="2764597"/>
    <lineage>
        <taxon>Bacteria</taxon>
        <taxon>Bacillati</taxon>
        <taxon>Bacillota</taxon>
        <taxon>Clostridia</taxon>
        <taxon>Peptostreptococcales</taxon>
        <taxon>Peptostreptococcaceae</taxon>
        <taxon>Romboutsia</taxon>
    </lineage>
</organism>
<dbReference type="NCBIfam" id="NF005325">
    <property type="entry name" value="PRK06853.1-5"/>
    <property type="match status" value="1"/>
</dbReference>
<feature type="domain" description="Pyruvate/ketoisovalerate oxidoreductase catalytic" evidence="2">
    <location>
        <begin position="11"/>
        <end position="186"/>
    </location>
</feature>
<accession>A0ABR7JKX5</accession>
<protein>
    <submittedName>
        <fullName evidence="3">Indolepyruvate oxidoreductase subunit beta</fullName>
    </submittedName>
</protein>